<reference evidence="3" key="1">
    <citation type="submission" date="2016-02" db="EMBL/GenBank/DDBJ databases">
        <authorList>
            <person name="Kaur G."/>
            <person name="Nair G.R."/>
            <person name="Mayilraj S."/>
        </authorList>
    </citation>
    <scope>NUCLEOTIDE SEQUENCE [LARGE SCALE GENOMIC DNA]</scope>
    <source>
        <strain evidence="3">GA-15</strain>
    </source>
</reference>
<dbReference type="AlphaFoldDB" id="A0A177IB37"/>
<organism evidence="2 3">
    <name type="scientific">Corynebacterium stationis</name>
    <dbReference type="NCBI Taxonomy" id="1705"/>
    <lineage>
        <taxon>Bacteria</taxon>
        <taxon>Bacillati</taxon>
        <taxon>Actinomycetota</taxon>
        <taxon>Actinomycetes</taxon>
        <taxon>Mycobacteriales</taxon>
        <taxon>Corynebacteriaceae</taxon>
        <taxon>Corynebacterium</taxon>
    </lineage>
</organism>
<evidence type="ECO:0000313" key="2">
    <source>
        <dbReference type="EMBL" id="OAH26022.1"/>
    </source>
</evidence>
<evidence type="ECO:0000256" key="1">
    <source>
        <dbReference type="SAM" id="Coils"/>
    </source>
</evidence>
<dbReference type="STRING" id="1705.CA21670_02300"/>
<sequence>MSSRAIVPIKISLTEGDFYTLWAPKWRQQGTEWQALLGDDETVLGFRTEAELLTFIESDEPHDLKDHPEWEEFNQGPANRVSPEERDTYDLIGTPEFLAGRPSHTNISAVARNFQMAEVIASVTAAQQTSIFFASHSLLRNASRGLDHFSGEQGLQEWTAIGRIVLTNWQKVIDDLDAQVRIVPSTEFNEETVTSAASKISTAKQAAQEKREQLEQQRKEEKQAADPYDGSAWAAAGIDPVKITIDARSVYTLRTYIGESPVFLGKWGEIFTFPSSKQLMRWIMENDDHDLARVSTWEELVTAANAGELEFIVHPDNQYTFNGIVRDITKGPEAVDAQQMSSCYEICADAADWAGDDSINSYMLQHPRFQDYLGYMLGSTETAGYVPSKPFNDHAEAWKGLEEMLTKRFSKF</sequence>
<evidence type="ECO:0008006" key="4">
    <source>
        <dbReference type="Google" id="ProtNLM"/>
    </source>
</evidence>
<name>A0A177IB37_9CORY</name>
<dbReference type="OrthoDB" id="3350465at2"/>
<keyword evidence="1" id="KW-0175">Coiled coil</keyword>
<accession>A0A177IB37</accession>
<keyword evidence="3" id="KW-1185">Reference proteome</keyword>
<dbReference type="EMBL" id="LSTQ01000024">
    <property type="protein sequence ID" value="OAH26022.1"/>
    <property type="molecule type" value="Genomic_DNA"/>
</dbReference>
<feature type="coiled-coil region" evidence="1">
    <location>
        <begin position="197"/>
        <end position="224"/>
    </location>
</feature>
<protein>
    <recommendedName>
        <fullName evidence="4">Primosomal protein</fullName>
    </recommendedName>
</protein>
<evidence type="ECO:0000313" key="3">
    <source>
        <dbReference type="Proteomes" id="UP000076947"/>
    </source>
</evidence>
<dbReference type="RefSeq" id="WP_066840318.1">
    <property type="nucleotide sequence ID" value="NZ_CAJUDP010000004.1"/>
</dbReference>
<comment type="caution">
    <text evidence="2">The sequence shown here is derived from an EMBL/GenBank/DDBJ whole genome shotgun (WGS) entry which is preliminary data.</text>
</comment>
<gene>
    <name evidence="2" type="ORF">AYJ05_00810</name>
</gene>
<dbReference type="Proteomes" id="UP000076947">
    <property type="component" value="Unassembled WGS sequence"/>
</dbReference>
<proteinExistence type="predicted"/>